<comment type="caution">
    <text evidence="1">The sequence shown here is derived from an EMBL/GenBank/DDBJ whole genome shotgun (WGS) entry which is preliminary data.</text>
</comment>
<reference evidence="1 2" key="1">
    <citation type="submission" date="2021-06" db="EMBL/GenBank/DDBJ databases">
        <title>Caerostris extrusa draft genome.</title>
        <authorList>
            <person name="Kono N."/>
            <person name="Arakawa K."/>
        </authorList>
    </citation>
    <scope>NUCLEOTIDE SEQUENCE [LARGE SCALE GENOMIC DNA]</scope>
</reference>
<keyword evidence="2" id="KW-1185">Reference proteome</keyword>
<name>A0AAV4MB32_CAEEX</name>
<gene>
    <name evidence="1" type="ORF">CEXT_550301</name>
</gene>
<accession>A0AAV4MB32</accession>
<dbReference type="Proteomes" id="UP001054945">
    <property type="component" value="Unassembled WGS sequence"/>
</dbReference>
<evidence type="ECO:0000313" key="1">
    <source>
        <dbReference type="EMBL" id="GIX69229.1"/>
    </source>
</evidence>
<evidence type="ECO:0000313" key="2">
    <source>
        <dbReference type="Proteomes" id="UP001054945"/>
    </source>
</evidence>
<dbReference type="EMBL" id="BPLR01019558">
    <property type="protein sequence ID" value="GIX69229.1"/>
    <property type="molecule type" value="Genomic_DNA"/>
</dbReference>
<proteinExistence type="predicted"/>
<dbReference type="AlphaFoldDB" id="A0AAV4MB32"/>
<organism evidence="1 2">
    <name type="scientific">Caerostris extrusa</name>
    <name type="common">Bark spider</name>
    <name type="synonym">Caerostris bankana</name>
    <dbReference type="NCBI Taxonomy" id="172846"/>
    <lineage>
        <taxon>Eukaryota</taxon>
        <taxon>Metazoa</taxon>
        <taxon>Ecdysozoa</taxon>
        <taxon>Arthropoda</taxon>
        <taxon>Chelicerata</taxon>
        <taxon>Arachnida</taxon>
        <taxon>Araneae</taxon>
        <taxon>Araneomorphae</taxon>
        <taxon>Entelegynae</taxon>
        <taxon>Araneoidea</taxon>
        <taxon>Araneidae</taxon>
        <taxon>Caerostris</taxon>
    </lineage>
</organism>
<sequence>MVLSFPEFPYLKADAQFRLKGDAAAFTLSRYVCYHVSDDGHSSFDCRGGDVVALNIEAVVFVYYVSADGNIIDFWSRDKGSLTNLGVNVAKYAFGLMVLNDVLNSFVQKNVYGRPNEIVVSESN</sequence>
<protein>
    <submittedName>
        <fullName evidence="1">Uncharacterized protein</fullName>
    </submittedName>
</protein>